<keyword evidence="1" id="KW-0175">Coiled coil</keyword>
<dbReference type="AlphaFoldDB" id="A0A0F9ESN4"/>
<feature type="non-terminal residue" evidence="3">
    <location>
        <position position="140"/>
    </location>
</feature>
<accession>A0A0F9ESN4</accession>
<evidence type="ECO:0000313" key="3">
    <source>
        <dbReference type="EMBL" id="KKL77034.1"/>
    </source>
</evidence>
<evidence type="ECO:0000256" key="1">
    <source>
        <dbReference type="SAM" id="Coils"/>
    </source>
</evidence>
<feature type="coiled-coil region" evidence="1">
    <location>
        <begin position="93"/>
        <end position="120"/>
    </location>
</feature>
<feature type="region of interest" description="Disordered" evidence="2">
    <location>
        <begin position="1"/>
        <end position="30"/>
    </location>
</feature>
<proteinExistence type="predicted"/>
<gene>
    <name evidence="3" type="ORF">LCGC14_2038940</name>
</gene>
<protein>
    <submittedName>
        <fullName evidence="3">Uncharacterized protein</fullName>
    </submittedName>
</protein>
<reference evidence="3" key="1">
    <citation type="journal article" date="2015" name="Nature">
        <title>Complex archaea that bridge the gap between prokaryotes and eukaryotes.</title>
        <authorList>
            <person name="Spang A."/>
            <person name="Saw J.H."/>
            <person name="Jorgensen S.L."/>
            <person name="Zaremba-Niedzwiedzka K."/>
            <person name="Martijn J."/>
            <person name="Lind A.E."/>
            <person name="van Eijk R."/>
            <person name="Schleper C."/>
            <person name="Guy L."/>
            <person name="Ettema T.J."/>
        </authorList>
    </citation>
    <scope>NUCLEOTIDE SEQUENCE</scope>
</reference>
<name>A0A0F9ESN4_9ZZZZ</name>
<organism evidence="3">
    <name type="scientific">marine sediment metagenome</name>
    <dbReference type="NCBI Taxonomy" id="412755"/>
    <lineage>
        <taxon>unclassified sequences</taxon>
        <taxon>metagenomes</taxon>
        <taxon>ecological metagenomes</taxon>
    </lineage>
</organism>
<evidence type="ECO:0000256" key="2">
    <source>
        <dbReference type="SAM" id="MobiDB-lite"/>
    </source>
</evidence>
<sequence>MPHRVEATGSLTAGHQLPTPGPGSAPTTLPEGIDGVPIIVDGQIIGWNIGGEFFTQAEVDSLIATGSFPEEPTTAGAGPSFASTQAGVQQAFTNDQSLLAQRHENELAQLNAQLASASGINAQNIQAQIDLENLRHENDL</sequence>
<comment type="caution">
    <text evidence="3">The sequence shown here is derived from an EMBL/GenBank/DDBJ whole genome shotgun (WGS) entry which is preliminary data.</text>
</comment>
<dbReference type="EMBL" id="LAZR01023873">
    <property type="protein sequence ID" value="KKL77034.1"/>
    <property type="molecule type" value="Genomic_DNA"/>
</dbReference>